<dbReference type="GO" id="GO:0004660">
    <property type="term" value="F:protein farnesyltransferase activity"/>
    <property type="evidence" value="ECO:0007669"/>
    <property type="project" value="TreeGrafter"/>
</dbReference>
<dbReference type="CDD" id="cd00688">
    <property type="entry name" value="ISOPREN_C2_like"/>
    <property type="match status" value="2"/>
</dbReference>
<dbReference type="GO" id="GO:0046872">
    <property type="term" value="F:metal ion binding"/>
    <property type="evidence" value="ECO:0007669"/>
    <property type="project" value="UniProtKB-KW"/>
</dbReference>
<evidence type="ECO:0000313" key="9">
    <source>
        <dbReference type="EMBL" id="POF89276.1"/>
    </source>
</evidence>
<dbReference type="InterPro" id="IPR001330">
    <property type="entry name" value="Prenyltrans"/>
</dbReference>
<reference evidence="9 10" key="2">
    <citation type="submission" date="2018-03" db="EMBL/GenBank/DDBJ databases">
        <title>Draft genome of Pseudomonas putida strain KT-27.</title>
        <authorList>
            <person name="Yoshizawa S."/>
            <person name="Khan N.H."/>
            <person name="Nishimura M."/>
            <person name="Chiura H.X."/>
            <person name="Ogura Y."/>
            <person name="Hayashi T."/>
            <person name="Kogure K."/>
        </authorList>
    </citation>
    <scope>NUCLEOTIDE SEQUENCE [LARGE SCALE GENOMIC DNA]</scope>
    <source>
        <strain evidence="9 10">KT-27</strain>
    </source>
</reference>
<dbReference type="InterPro" id="IPR045089">
    <property type="entry name" value="PGGT1B-like"/>
</dbReference>
<dbReference type="AlphaFoldDB" id="A0A2S3WE92"/>
<evidence type="ECO:0000313" key="10">
    <source>
        <dbReference type="Proteomes" id="UP000237194"/>
    </source>
</evidence>
<evidence type="ECO:0000256" key="3">
    <source>
        <dbReference type="ARBA" id="ARBA00022602"/>
    </source>
</evidence>
<evidence type="ECO:0000256" key="6">
    <source>
        <dbReference type="ARBA" id="ARBA00022737"/>
    </source>
</evidence>
<dbReference type="Proteomes" id="UP000237194">
    <property type="component" value="Unassembled WGS sequence"/>
</dbReference>
<reference evidence="9 10" key="1">
    <citation type="submission" date="2016-08" db="EMBL/GenBank/DDBJ databases">
        <authorList>
            <person name="Seilhamer J.J."/>
        </authorList>
    </citation>
    <scope>NUCLEOTIDE SEQUENCE [LARGE SCALE GENOMIC DNA]</scope>
    <source>
        <strain evidence="9 10">KT-27</strain>
    </source>
</reference>
<keyword evidence="4 9" id="KW-0808">Transferase</keyword>
<organism evidence="9 10">
    <name type="scientific">Pseudomonas putida</name>
    <name type="common">Arthrobacter siderocapsulatus</name>
    <dbReference type="NCBI Taxonomy" id="303"/>
    <lineage>
        <taxon>Bacteria</taxon>
        <taxon>Pseudomonadati</taxon>
        <taxon>Pseudomonadota</taxon>
        <taxon>Gammaproteobacteria</taxon>
        <taxon>Pseudomonadales</taxon>
        <taxon>Pseudomonadaceae</taxon>
        <taxon>Pseudomonas</taxon>
    </lineage>
</organism>
<comment type="similarity">
    <text evidence="2">Belongs to the protein prenyltransferase subunit beta family.</text>
</comment>
<keyword evidence="5" id="KW-0479">Metal-binding</keyword>
<sequence length="577" mass="62013">MSALLPKFPQGQGLANHQADLWCTYAAIRSLAWVERLGSADVPQLQAYIQSRRNRDGGYAWSKGMPSDAWATFYCTETLKDLAAPVSDTDATAAWLHTLFDGDAYAMCPGQTADAWATHYTLRTLLEVCQGEVLQREPLYRWLEGLQCANGGLSWSAEFAERDVADTRACFYGVMAARALQRAGLPAPAWDRTRLIAWLQAQQLADGGFRFSASAESACLWATYRATASLAELHALPLDAKRCSDWIVARRSGAGGFVRWQGYDGEDVWAVFCAVGSLKALGQPVAWLADEVADYIASLATPGGGYTYREASTAADVLTSAAGILGGTLDGGQRAAALRWIEGCQMPNEAGIMYMPGRGAEVRCTAWGLAAGAFAEQPQARQAIGEWLASLQNPDGGFGFWEGRGSDMVSTAAAVAILQSLGDSSCVALDGLQRFVGSCQHEDSGRLTYSAYPRGASSLRAGLQALSCLAYLGHPVQQAATVLLAAHKVRQGGFANHGQRIPDLLSTYQAVAMALAFELPVDIAHLRFFLDKVSTAQGFAWSPLYLEGSDALSACLGRLLQAFVEGRRRHLPNLQLS</sequence>
<dbReference type="InterPro" id="IPR008930">
    <property type="entry name" value="Terpenoid_cyclase/PrenylTrfase"/>
</dbReference>
<accession>A0A2S3WE92</accession>
<name>A0A2S3WE92_PSEPU</name>
<feature type="domain" description="Prenyltransferase alpha-alpha toroid" evidence="8">
    <location>
        <begin position="157"/>
        <end position="351"/>
    </location>
</feature>
<evidence type="ECO:0000256" key="1">
    <source>
        <dbReference type="ARBA" id="ARBA00001947"/>
    </source>
</evidence>
<comment type="cofactor">
    <cofactor evidence="1">
        <name>Zn(2+)</name>
        <dbReference type="ChEBI" id="CHEBI:29105"/>
    </cofactor>
</comment>
<dbReference type="SUPFAM" id="SSF48239">
    <property type="entry name" value="Terpenoid cyclases/Protein prenyltransferases"/>
    <property type="match status" value="2"/>
</dbReference>
<evidence type="ECO:0000256" key="4">
    <source>
        <dbReference type="ARBA" id="ARBA00022679"/>
    </source>
</evidence>
<dbReference type="PANTHER" id="PTHR11774">
    <property type="entry name" value="GERANYLGERANYL TRANSFERASE TYPE BETA SUBUNIT"/>
    <property type="match status" value="1"/>
</dbReference>
<gene>
    <name evidence="9" type="ORF">BGP80_15420</name>
</gene>
<dbReference type="GO" id="GO:0005965">
    <property type="term" value="C:protein farnesyltransferase complex"/>
    <property type="evidence" value="ECO:0007669"/>
    <property type="project" value="TreeGrafter"/>
</dbReference>
<feature type="domain" description="Prenyltransferase alpha-alpha toroid" evidence="8">
    <location>
        <begin position="16"/>
        <end position="96"/>
    </location>
</feature>
<keyword evidence="3" id="KW-0637">Prenyltransferase</keyword>
<dbReference type="Pfam" id="PF00432">
    <property type="entry name" value="Prenyltrans"/>
    <property type="match status" value="3"/>
</dbReference>
<evidence type="ECO:0000256" key="7">
    <source>
        <dbReference type="ARBA" id="ARBA00022833"/>
    </source>
</evidence>
<dbReference type="Gene3D" id="1.50.10.20">
    <property type="match status" value="3"/>
</dbReference>
<dbReference type="EMBL" id="MIND01000018">
    <property type="protein sequence ID" value="POF89276.1"/>
    <property type="molecule type" value="Genomic_DNA"/>
</dbReference>
<proteinExistence type="inferred from homology"/>
<dbReference type="RefSeq" id="WP_103437342.1">
    <property type="nucleotide sequence ID" value="NZ_MIND01000018.1"/>
</dbReference>
<evidence type="ECO:0000256" key="5">
    <source>
        <dbReference type="ARBA" id="ARBA00022723"/>
    </source>
</evidence>
<protein>
    <submittedName>
        <fullName evidence="9">Prenyltransferase</fullName>
    </submittedName>
</protein>
<evidence type="ECO:0000259" key="8">
    <source>
        <dbReference type="Pfam" id="PF00432"/>
    </source>
</evidence>
<keyword evidence="7" id="KW-0862">Zinc</keyword>
<evidence type="ECO:0000256" key="2">
    <source>
        <dbReference type="ARBA" id="ARBA00010497"/>
    </source>
</evidence>
<dbReference type="PANTHER" id="PTHR11774:SF6">
    <property type="entry name" value="PROTEIN FARNESYLTRANSFERASE SUBUNIT BETA"/>
    <property type="match status" value="1"/>
</dbReference>
<feature type="domain" description="Prenyltransferase alpha-alpha toroid" evidence="8">
    <location>
        <begin position="465"/>
        <end position="518"/>
    </location>
</feature>
<comment type="caution">
    <text evidence="9">The sequence shown here is derived from an EMBL/GenBank/DDBJ whole genome shotgun (WGS) entry which is preliminary data.</text>
</comment>
<keyword evidence="6" id="KW-0677">Repeat</keyword>